<evidence type="ECO:0000313" key="2">
    <source>
        <dbReference type="Proteomes" id="UP000321504"/>
    </source>
</evidence>
<dbReference type="EMBL" id="VRMQ01000002">
    <property type="protein sequence ID" value="TXN17154.1"/>
    <property type="molecule type" value="Genomic_DNA"/>
</dbReference>
<sequence length="49" mass="5602">MTKGFLETFGNCRLTNCLKVIRNEWHFDYALVLAVKVVCRSFGIALLLP</sequence>
<name>A0AA46QWY9_VIBPH</name>
<organism evidence="1 2">
    <name type="scientific">Vibrio parahaemolyticus</name>
    <dbReference type="NCBI Taxonomy" id="670"/>
    <lineage>
        <taxon>Bacteria</taxon>
        <taxon>Pseudomonadati</taxon>
        <taxon>Pseudomonadota</taxon>
        <taxon>Gammaproteobacteria</taxon>
        <taxon>Vibrionales</taxon>
        <taxon>Vibrionaceae</taxon>
        <taxon>Vibrio</taxon>
    </lineage>
</organism>
<dbReference type="AntiFam" id="ANF00277">
    <property type="entry name" value="Spurious ORF (formerly Pfam entry PF11665)"/>
</dbReference>
<dbReference type="AlphaFoldDB" id="A0AA46QWY9"/>
<dbReference type="Proteomes" id="UP000321504">
    <property type="component" value="Unassembled WGS sequence"/>
</dbReference>
<proteinExistence type="predicted"/>
<gene>
    <name evidence="1" type="ORF">FVP01_10215</name>
</gene>
<comment type="caution">
    <text evidence="1">The sequence shown here is derived from an EMBL/GenBank/DDBJ whole genome shotgun (WGS) entry which is preliminary data.</text>
</comment>
<reference evidence="1 2" key="1">
    <citation type="submission" date="2019-08" db="EMBL/GenBank/DDBJ databases">
        <title>Emerging of two pre-pandemic pathogenic O4:KUT lineages of Vibrio parahaemolyticus in coastal eastern China.</title>
        <authorList>
            <person name="Yu H."/>
        </authorList>
    </citation>
    <scope>NUCLEOTIDE SEQUENCE [LARGE SCALE GENOMIC DNA]</scope>
    <source>
        <strain evidence="1 2">HZ17-383</strain>
    </source>
</reference>
<protein>
    <submittedName>
        <fullName evidence="1">DUF3265 domain-containing protein</fullName>
    </submittedName>
</protein>
<evidence type="ECO:0000313" key="1">
    <source>
        <dbReference type="EMBL" id="TXN17154.1"/>
    </source>
</evidence>
<accession>A0AA46QWY9</accession>